<dbReference type="EMBL" id="PECL01000013">
    <property type="protein sequence ID" value="TEA00947.1"/>
    <property type="molecule type" value="Genomic_DNA"/>
</dbReference>
<dbReference type="Gene3D" id="3.10.310.40">
    <property type="match status" value="1"/>
</dbReference>
<keyword evidence="7 13" id="KW-0067">ATP-binding</keyword>
<evidence type="ECO:0000256" key="14">
    <source>
        <dbReference type="SAM" id="MobiDB-lite"/>
    </source>
</evidence>
<evidence type="ECO:0000256" key="3">
    <source>
        <dbReference type="ARBA" id="ARBA00022598"/>
    </source>
</evidence>
<sequence length="891" mass="95964">MQTHEIRKRFLDHFVKAGHTEVPSASVILEDPNLLFVNAGMVQFVPFFLGQRTPPYNTATSVQKCIRTPDIDEVGITTRHNTFFQMAGNFSFGDYFKREAIELAWTLLTNPVSEGGYGFEPEKLWATVYLDDDEAIGLWQEIAGLPLDRIQRRGMADNYWSMGIPGPCGPCSEIYYDRGPDYGIEGGPEANEDRYIEIWNLVFMQNERGEGTSKTDFEILGPLPRQNIDTGMGVERIACLLQGVDNVYETDLVRPVIDCVAAVAPRGYGQGSHEDDVRYRVVGDHARTAAIIIGDGVSPGNEGRGYVLRRLLRRIIRSVKLLGVENPMMGELMTVVRDEMGPSYPELVTDFERISRIAVAEETAFNRTLTSGSKLFEDAADKTKTAGRSTLSGSDAFTLHDTYGFPIELTLEMAAEAGLSVDENGFRDLMNEQRQRAKADAAARKHAHADLSAYRELVDGGPTEFTGFDELDSQATILGIFMDGARVPVASAGSEAEIVLDRTPLYAESGGQIADIGSIHGDGTNATSQAKVSDVQKIAKTLFVHKVTVESGEFVEGDQVVASVDRQWRHGATQGHSGTHMVHAALRQVLGPNAVQAGSLNRPGYLRFDFSWQGALSEAQRQEVEDVANKAVEANYPVNTFVTNLDQAKSMGAMALFGENYGDRVRVVDIGGPFSLELCGGTHVASSSQIGPVTLLGESSVGSGVRRVEAYVGLDAFRYLSKERALMAALSSTLKVPSEEVPGRVATLVERLKVAEKELEQTRLASVKASIATLVGNAERIGTVTVVAHRLPDGTGAGDLRSLIGDIRGRLGGDPAVVALIAAGDGSVPFVVSVNQAAQDAGLRANDLVGAIGPAVDGRGGGKSDTAQGSGKDPSGIDAALRALREQIRQA</sequence>
<comment type="domain">
    <text evidence="13">Consists of three domains; the N-terminal catalytic domain, the editing domain and the C-terminal C-Ala domain. The editing domain removes incorrectly charged amino acids, while the C-Ala domain, along with tRNA(Ala), serves as a bridge to cooperatively bring together the editing and aminoacylation centers thus stimulating deacylation of misacylated tRNAs.</text>
</comment>
<dbReference type="GO" id="GO:0005829">
    <property type="term" value="C:cytosol"/>
    <property type="evidence" value="ECO:0007669"/>
    <property type="project" value="TreeGrafter"/>
</dbReference>
<comment type="function">
    <text evidence="11 13">Catalyzes the attachment of alanine to tRNA(Ala) in a two-step reaction: alanine is first activated by ATP to form Ala-AMP and then transferred to the acceptor end of tRNA(Ala). Also edits incorrectly charged Ser-tRNA(Ala) and Gly-tRNA(Ala) via its editing domain.</text>
</comment>
<dbReference type="InterPro" id="IPR012947">
    <property type="entry name" value="tRNA_SAD"/>
</dbReference>
<dbReference type="GO" id="GO:0004813">
    <property type="term" value="F:alanine-tRNA ligase activity"/>
    <property type="evidence" value="ECO:0007669"/>
    <property type="project" value="UniProtKB-UniRule"/>
</dbReference>
<dbReference type="FunFam" id="3.30.930.10:FF:000004">
    <property type="entry name" value="Alanine--tRNA ligase"/>
    <property type="match status" value="1"/>
</dbReference>
<feature type="binding site" evidence="13">
    <location>
        <position position="679"/>
    </location>
    <ligand>
        <name>Zn(2+)</name>
        <dbReference type="ChEBI" id="CHEBI:29105"/>
    </ligand>
</feature>
<keyword evidence="13" id="KW-0963">Cytoplasm</keyword>
<feature type="binding site" evidence="13">
    <location>
        <position position="683"/>
    </location>
    <ligand>
        <name>Zn(2+)</name>
        <dbReference type="ChEBI" id="CHEBI:29105"/>
    </ligand>
</feature>
<evidence type="ECO:0000256" key="13">
    <source>
        <dbReference type="HAMAP-Rule" id="MF_00036"/>
    </source>
</evidence>
<keyword evidence="2 13" id="KW-0820">tRNA-binding</keyword>
<keyword evidence="4 13" id="KW-0479">Metal-binding</keyword>
<organism evidence="16 17">
    <name type="scientific">Mycobacteroides salmoniphilum</name>
    <dbReference type="NCBI Taxonomy" id="404941"/>
    <lineage>
        <taxon>Bacteria</taxon>
        <taxon>Bacillati</taxon>
        <taxon>Actinomycetota</taxon>
        <taxon>Actinomycetes</taxon>
        <taxon>Mycobacteriales</taxon>
        <taxon>Mycobacteriaceae</taxon>
        <taxon>Mycobacteroides</taxon>
    </lineage>
</organism>
<keyword evidence="6 13" id="KW-0862">Zinc</keyword>
<comment type="cofactor">
    <cofactor evidence="13">
        <name>Zn(2+)</name>
        <dbReference type="ChEBI" id="CHEBI:29105"/>
    </cofactor>
    <text evidence="13">Binds 1 zinc ion per subunit.</text>
</comment>
<dbReference type="InterPro" id="IPR050058">
    <property type="entry name" value="Ala-tRNA_ligase"/>
</dbReference>
<gene>
    <name evidence="13 16" type="primary">alaS</name>
    <name evidence="16" type="ORF">CCUG60884_04101</name>
</gene>
<dbReference type="Pfam" id="PF07973">
    <property type="entry name" value="tRNA_SAD"/>
    <property type="match status" value="1"/>
</dbReference>
<dbReference type="STRING" id="404941.GCA_002013645_04656"/>
<keyword evidence="5 13" id="KW-0547">Nucleotide-binding</keyword>
<dbReference type="Gene3D" id="2.40.30.130">
    <property type="match status" value="1"/>
</dbReference>
<reference evidence="16 17" key="1">
    <citation type="journal article" date="2019" name="Sci. Rep.">
        <title>Extended insight into the Mycobacterium chelonae-abscessus complex through whole genome sequencing of Mycobacterium salmoniphilum outbreak and Mycobacterium salmoniphilum-like strains.</title>
        <authorList>
            <person name="Behra P.R.K."/>
            <person name="Das S."/>
            <person name="Pettersson B.M.F."/>
            <person name="Shirreff L."/>
            <person name="DuCote T."/>
            <person name="Jacobsson K.G."/>
            <person name="Ennis D.G."/>
            <person name="Kirsebom L.A."/>
        </authorList>
    </citation>
    <scope>NUCLEOTIDE SEQUENCE [LARGE SCALE GENOMIC DNA]</scope>
    <source>
        <strain evidence="16 17">CCUG 60884</strain>
    </source>
</reference>
<dbReference type="InterPro" id="IPR002318">
    <property type="entry name" value="Ala-tRNA-lgiase_IIc"/>
</dbReference>
<comment type="subcellular location">
    <subcellularLocation>
        <location evidence="13">Cytoplasm</location>
    </subcellularLocation>
</comment>
<evidence type="ECO:0000256" key="12">
    <source>
        <dbReference type="ARBA" id="ARBA00048300"/>
    </source>
</evidence>
<dbReference type="GO" id="GO:0006419">
    <property type="term" value="P:alanyl-tRNA aminoacylation"/>
    <property type="evidence" value="ECO:0007669"/>
    <property type="project" value="UniProtKB-UniRule"/>
</dbReference>
<dbReference type="HAMAP" id="MF_00036_B">
    <property type="entry name" value="Ala_tRNA_synth_B"/>
    <property type="match status" value="1"/>
</dbReference>
<feature type="binding site" evidence="13">
    <location>
        <position position="576"/>
    </location>
    <ligand>
        <name>Zn(2+)</name>
        <dbReference type="ChEBI" id="CHEBI:29105"/>
    </ligand>
</feature>
<evidence type="ECO:0000256" key="5">
    <source>
        <dbReference type="ARBA" id="ARBA00022741"/>
    </source>
</evidence>
<protein>
    <recommendedName>
        <fullName evidence="13">Alanine--tRNA ligase</fullName>
        <ecNumber evidence="13">6.1.1.7</ecNumber>
    </recommendedName>
    <alternativeName>
        <fullName evidence="13">Alanyl-tRNA synthetase</fullName>
        <shortName evidence="13">AlaRS</shortName>
    </alternativeName>
</protein>
<dbReference type="Gene3D" id="3.30.54.20">
    <property type="match status" value="1"/>
</dbReference>
<evidence type="ECO:0000256" key="7">
    <source>
        <dbReference type="ARBA" id="ARBA00022840"/>
    </source>
</evidence>
<dbReference type="NCBIfam" id="TIGR00344">
    <property type="entry name" value="alaS"/>
    <property type="match status" value="1"/>
</dbReference>
<comment type="catalytic activity">
    <reaction evidence="12 13">
        <text>tRNA(Ala) + L-alanine + ATP = L-alanyl-tRNA(Ala) + AMP + diphosphate</text>
        <dbReference type="Rhea" id="RHEA:12540"/>
        <dbReference type="Rhea" id="RHEA-COMP:9657"/>
        <dbReference type="Rhea" id="RHEA-COMP:9923"/>
        <dbReference type="ChEBI" id="CHEBI:30616"/>
        <dbReference type="ChEBI" id="CHEBI:33019"/>
        <dbReference type="ChEBI" id="CHEBI:57972"/>
        <dbReference type="ChEBI" id="CHEBI:78442"/>
        <dbReference type="ChEBI" id="CHEBI:78497"/>
        <dbReference type="ChEBI" id="CHEBI:456215"/>
        <dbReference type="EC" id="6.1.1.7"/>
    </reaction>
</comment>
<dbReference type="SMART" id="SM00863">
    <property type="entry name" value="tRNA_SAD"/>
    <property type="match status" value="1"/>
</dbReference>
<dbReference type="Proteomes" id="UP000294604">
    <property type="component" value="Unassembled WGS sequence"/>
</dbReference>
<evidence type="ECO:0000259" key="15">
    <source>
        <dbReference type="PROSITE" id="PS50860"/>
    </source>
</evidence>
<dbReference type="SUPFAM" id="SSF55186">
    <property type="entry name" value="ThrRS/AlaRS common domain"/>
    <property type="match status" value="1"/>
</dbReference>
<dbReference type="FunFam" id="3.30.980.10:FF:000004">
    <property type="entry name" value="Alanine--tRNA ligase, cytoplasmic"/>
    <property type="match status" value="1"/>
</dbReference>
<dbReference type="InterPro" id="IPR018164">
    <property type="entry name" value="Ala-tRNA-synth_IIc_N"/>
</dbReference>
<dbReference type="AlphaFoldDB" id="A0A4V3I0Q5"/>
<dbReference type="SUPFAM" id="SSF55681">
    <property type="entry name" value="Class II aaRS and biotin synthetases"/>
    <property type="match status" value="1"/>
</dbReference>
<dbReference type="SUPFAM" id="SSF101353">
    <property type="entry name" value="Putative anticodon-binding domain of alanyl-tRNA synthetase (AlaRS)"/>
    <property type="match status" value="1"/>
</dbReference>
<dbReference type="InterPro" id="IPR009000">
    <property type="entry name" value="Transl_B-barrel_sf"/>
</dbReference>
<evidence type="ECO:0000313" key="16">
    <source>
        <dbReference type="EMBL" id="TEA00947.1"/>
    </source>
</evidence>
<dbReference type="FunFam" id="3.30.54.20:FF:000001">
    <property type="entry name" value="Alanine--tRNA ligase"/>
    <property type="match status" value="1"/>
</dbReference>
<dbReference type="PROSITE" id="PS50860">
    <property type="entry name" value="AA_TRNA_LIGASE_II_ALA"/>
    <property type="match status" value="1"/>
</dbReference>
<evidence type="ECO:0000256" key="2">
    <source>
        <dbReference type="ARBA" id="ARBA00022555"/>
    </source>
</evidence>
<dbReference type="Pfam" id="PF02272">
    <property type="entry name" value="DHHA1"/>
    <property type="match status" value="1"/>
</dbReference>
<dbReference type="PANTHER" id="PTHR11777:SF9">
    <property type="entry name" value="ALANINE--TRNA LIGASE, CYTOPLASMIC"/>
    <property type="match status" value="1"/>
</dbReference>
<dbReference type="InterPro" id="IPR023033">
    <property type="entry name" value="Ala_tRNA_ligase_euk/bac"/>
</dbReference>
<feature type="binding site" evidence="13">
    <location>
        <position position="580"/>
    </location>
    <ligand>
        <name>Zn(2+)</name>
        <dbReference type="ChEBI" id="CHEBI:29105"/>
    </ligand>
</feature>
<proteinExistence type="inferred from homology"/>
<dbReference type="PRINTS" id="PR00980">
    <property type="entry name" value="TRNASYNTHALA"/>
</dbReference>
<accession>A0A4V3I0Q5</accession>
<evidence type="ECO:0000256" key="1">
    <source>
        <dbReference type="ARBA" id="ARBA00008226"/>
    </source>
</evidence>
<keyword evidence="8 13" id="KW-0694">RNA-binding</keyword>
<evidence type="ECO:0000256" key="10">
    <source>
        <dbReference type="ARBA" id="ARBA00023146"/>
    </source>
</evidence>
<dbReference type="InterPro" id="IPR018162">
    <property type="entry name" value="Ala-tRNA-ligase_IIc_anticod-bd"/>
</dbReference>
<name>A0A4V3I0Q5_9MYCO</name>
<dbReference type="OrthoDB" id="9803884at2"/>
<dbReference type="Gene3D" id="3.30.980.10">
    <property type="entry name" value="Threonyl-trna Synthetase, Chain A, domain 2"/>
    <property type="match status" value="1"/>
</dbReference>
<dbReference type="InterPro" id="IPR018163">
    <property type="entry name" value="Thr/Ala-tRNA-synth_IIc_edit"/>
</dbReference>
<comment type="similarity">
    <text evidence="1 13">Belongs to the class-II aminoacyl-tRNA synthetase family.</text>
</comment>
<evidence type="ECO:0000256" key="11">
    <source>
        <dbReference type="ARBA" id="ARBA00024779"/>
    </source>
</evidence>
<dbReference type="GO" id="GO:0000049">
    <property type="term" value="F:tRNA binding"/>
    <property type="evidence" value="ECO:0007669"/>
    <property type="project" value="UniProtKB-KW"/>
</dbReference>
<evidence type="ECO:0000313" key="17">
    <source>
        <dbReference type="Proteomes" id="UP000294604"/>
    </source>
</evidence>
<dbReference type="GO" id="GO:0008270">
    <property type="term" value="F:zinc ion binding"/>
    <property type="evidence" value="ECO:0007669"/>
    <property type="project" value="UniProtKB-UniRule"/>
</dbReference>
<dbReference type="GO" id="GO:0005524">
    <property type="term" value="F:ATP binding"/>
    <property type="evidence" value="ECO:0007669"/>
    <property type="project" value="UniProtKB-UniRule"/>
</dbReference>
<dbReference type="SUPFAM" id="SSF50447">
    <property type="entry name" value="Translation proteins"/>
    <property type="match status" value="1"/>
</dbReference>
<evidence type="ECO:0000256" key="8">
    <source>
        <dbReference type="ARBA" id="ARBA00022884"/>
    </source>
</evidence>
<keyword evidence="3 13" id="KW-0436">Ligase</keyword>
<dbReference type="InterPro" id="IPR018165">
    <property type="entry name" value="Ala-tRNA-synth_IIc_core"/>
</dbReference>
<dbReference type="InterPro" id="IPR045864">
    <property type="entry name" value="aa-tRNA-synth_II/BPL/LPL"/>
</dbReference>
<dbReference type="EC" id="6.1.1.7" evidence="13"/>
<comment type="caution">
    <text evidence="16">The sequence shown here is derived from an EMBL/GenBank/DDBJ whole genome shotgun (WGS) entry which is preliminary data.</text>
</comment>
<dbReference type="Gene3D" id="6.10.250.550">
    <property type="match status" value="1"/>
</dbReference>
<dbReference type="Pfam" id="PF01411">
    <property type="entry name" value="tRNA-synt_2c"/>
    <property type="match status" value="1"/>
</dbReference>
<dbReference type="GO" id="GO:0002161">
    <property type="term" value="F:aminoacyl-tRNA deacylase activity"/>
    <property type="evidence" value="ECO:0007669"/>
    <property type="project" value="TreeGrafter"/>
</dbReference>
<evidence type="ECO:0000256" key="9">
    <source>
        <dbReference type="ARBA" id="ARBA00022917"/>
    </source>
</evidence>
<dbReference type="PANTHER" id="PTHR11777">
    <property type="entry name" value="ALANYL-TRNA SYNTHETASE"/>
    <property type="match status" value="1"/>
</dbReference>
<dbReference type="CDD" id="cd00673">
    <property type="entry name" value="AlaRS_core"/>
    <property type="match status" value="1"/>
</dbReference>
<dbReference type="RefSeq" id="WP_134086681.1">
    <property type="nucleotide sequence ID" value="NZ_JAPDRC010000002.1"/>
</dbReference>
<feature type="region of interest" description="Disordered" evidence="14">
    <location>
        <begin position="854"/>
        <end position="876"/>
    </location>
</feature>
<evidence type="ECO:0000256" key="6">
    <source>
        <dbReference type="ARBA" id="ARBA00022833"/>
    </source>
</evidence>
<evidence type="ECO:0000256" key="4">
    <source>
        <dbReference type="ARBA" id="ARBA00022723"/>
    </source>
</evidence>
<dbReference type="FunFam" id="3.10.310.40:FF:000001">
    <property type="entry name" value="Alanine--tRNA ligase"/>
    <property type="match status" value="1"/>
</dbReference>
<keyword evidence="10 13" id="KW-0030">Aminoacyl-tRNA synthetase</keyword>
<dbReference type="Gene3D" id="3.30.930.10">
    <property type="entry name" value="Bira Bifunctional Protein, Domain 2"/>
    <property type="match status" value="1"/>
</dbReference>
<keyword evidence="9 13" id="KW-0648">Protein biosynthesis</keyword>
<dbReference type="InterPro" id="IPR003156">
    <property type="entry name" value="DHHA1_dom"/>
</dbReference>
<feature type="domain" description="Alanyl-transfer RNA synthetases family profile" evidence="15">
    <location>
        <begin position="1"/>
        <end position="722"/>
    </location>
</feature>